<protein>
    <recommendedName>
        <fullName evidence="3">DUF4298 domain-containing protein</fullName>
    </recommendedName>
</protein>
<reference evidence="2" key="1">
    <citation type="submission" date="2017-01" db="EMBL/GenBank/DDBJ databases">
        <authorList>
            <person name="Wolfgang W.J."/>
            <person name="Cole J."/>
            <person name="Wroblewski D."/>
            <person name="Mcginnis J."/>
            <person name="Musser K.A."/>
        </authorList>
    </citation>
    <scope>NUCLEOTIDE SEQUENCE [LARGE SCALE GENOMIC DNA]</scope>
    <source>
        <strain evidence="2">DSM 19151</strain>
    </source>
</reference>
<dbReference type="GeneID" id="94581996"/>
<dbReference type="STRING" id="194197.BWD09_06310"/>
<organism evidence="1 2">
    <name type="scientific">Neisseria dentiae</name>
    <dbReference type="NCBI Taxonomy" id="194197"/>
    <lineage>
        <taxon>Bacteria</taxon>
        <taxon>Pseudomonadati</taxon>
        <taxon>Pseudomonadota</taxon>
        <taxon>Betaproteobacteria</taxon>
        <taxon>Neisseriales</taxon>
        <taxon>Neisseriaceae</taxon>
        <taxon>Neisseria</taxon>
    </lineage>
</organism>
<name>A0A1X3DAW6_9NEIS</name>
<dbReference type="EMBL" id="MTBO01000012">
    <property type="protein sequence ID" value="OSI17079.1"/>
    <property type="molecule type" value="Genomic_DNA"/>
</dbReference>
<dbReference type="Proteomes" id="UP000193118">
    <property type="component" value="Unassembled WGS sequence"/>
</dbReference>
<evidence type="ECO:0008006" key="3">
    <source>
        <dbReference type="Google" id="ProtNLM"/>
    </source>
</evidence>
<sequence>MNTLPDAAAAQARINEIQQLYREWTELLPKLEAARQDWRRGEAIMRQLEKFYFDGEYARYHQAIENGLNIDLHTAGEYSVMGEDTLWNAGAEQQALAWQWLRAAVAVLDRGGEEAV</sequence>
<evidence type="ECO:0000313" key="2">
    <source>
        <dbReference type="Proteomes" id="UP000193118"/>
    </source>
</evidence>
<dbReference type="RefSeq" id="WP_085365860.1">
    <property type="nucleotide sequence ID" value="NZ_CAUJPZ010000015.1"/>
</dbReference>
<dbReference type="InterPro" id="IPR025384">
    <property type="entry name" value="DUF4298"/>
</dbReference>
<evidence type="ECO:0000313" key="1">
    <source>
        <dbReference type="EMBL" id="OSI17079.1"/>
    </source>
</evidence>
<dbReference type="AlphaFoldDB" id="A0A1X3DAW6"/>
<accession>A0A1X3DAW6</accession>
<dbReference type="OrthoDB" id="8602690at2"/>
<gene>
    <name evidence="1" type="ORF">BWD09_06310</name>
</gene>
<keyword evidence="2" id="KW-1185">Reference proteome</keyword>
<proteinExistence type="predicted"/>
<dbReference type="Pfam" id="PF14131">
    <property type="entry name" value="DUF4298"/>
    <property type="match status" value="1"/>
</dbReference>
<comment type="caution">
    <text evidence="1">The sequence shown here is derived from an EMBL/GenBank/DDBJ whole genome shotgun (WGS) entry which is preliminary data.</text>
</comment>